<name>A0A2P2K3Q4_RHIMU</name>
<dbReference type="AlphaFoldDB" id="A0A2P2K3Q4"/>
<proteinExistence type="predicted"/>
<dbReference type="EMBL" id="GGEC01019851">
    <property type="protein sequence ID" value="MBX00335.1"/>
    <property type="molecule type" value="Transcribed_RNA"/>
</dbReference>
<reference evidence="1" key="1">
    <citation type="submission" date="2018-02" db="EMBL/GenBank/DDBJ databases">
        <title>Rhizophora mucronata_Transcriptome.</title>
        <authorList>
            <person name="Meera S.P."/>
            <person name="Sreeshan A."/>
            <person name="Augustine A."/>
        </authorList>
    </citation>
    <scope>NUCLEOTIDE SEQUENCE</scope>
    <source>
        <tissue evidence="1">Leaf</tissue>
    </source>
</reference>
<protein>
    <submittedName>
        <fullName evidence="1">Uncharacterized protein</fullName>
    </submittedName>
</protein>
<accession>A0A2P2K3Q4</accession>
<organism evidence="1">
    <name type="scientific">Rhizophora mucronata</name>
    <name type="common">Asiatic mangrove</name>
    <dbReference type="NCBI Taxonomy" id="61149"/>
    <lineage>
        <taxon>Eukaryota</taxon>
        <taxon>Viridiplantae</taxon>
        <taxon>Streptophyta</taxon>
        <taxon>Embryophyta</taxon>
        <taxon>Tracheophyta</taxon>
        <taxon>Spermatophyta</taxon>
        <taxon>Magnoliopsida</taxon>
        <taxon>eudicotyledons</taxon>
        <taxon>Gunneridae</taxon>
        <taxon>Pentapetalae</taxon>
        <taxon>rosids</taxon>
        <taxon>fabids</taxon>
        <taxon>Malpighiales</taxon>
        <taxon>Rhizophoraceae</taxon>
        <taxon>Rhizophora</taxon>
    </lineage>
</organism>
<evidence type="ECO:0000313" key="1">
    <source>
        <dbReference type="EMBL" id="MBX00335.1"/>
    </source>
</evidence>
<sequence length="43" mass="5202">MSWLCHFLKYKAGLKTIYKKIIKRQHKTMVNQNNNRTDGRSCF</sequence>